<dbReference type="InterPro" id="IPR038418">
    <property type="entry name" value="6-PTP_synth/QueD_sf"/>
</dbReference>
<keyword evidence="5 9" id="KW-0479">Metal-binding</keyword>
<comment type="function">
    <text evidence="1">Catalyzes the conversion of 7,8-dihydroneopterin triphosphate (H2NTP) to 6-carboxy-5,6,7,8-tetrahydropterin (CPH4) and acetaldehyde.</text>
</comment>
<dbReference type="PANTHER" id="PTHR12589:SF7">
    <property type="entry name" value="6-PYRUVOYL TETRAHYDROBIOPTERIN SYNTHASE"/>
    <property type="match status" value="1"/>
</dbReference>
<comment type="catalytic activity">
    <reaction evidence="8 9">
        <text>7,8-dihydroneopterin 3'-triphosphate + H2O = 6-carboxy-5,6,7,8-tetrahydropterin + triphosphate + acetaldehyde + 2 H(+)</text>
        <dbReference type="Rhea" id="RHEA:27966"/>
        <dbReference type="ChEBI" id="CHEBI:15343"/>
        <dbReference type="ChEBI" id="CHEBI:15377"/>
        <dbReference type="ChEBI" id="CHEBI:15378"/>
        <dbReference type="ChEBI" id="CHEBI:18036"/>
        <dbReference type="ChEBI" id="CHEBI:58462"/>
        <dbReference type="ChEBI" id="CHEBI:61032"/>
        <dbReference type="EC" id="4.1.2.50"/>
    </reaction>
</comment>
<keyword evidence="11" id="KW-1185">Reference proteome</keyword>
<evidence type="ECO:0000313" key="10">
    <source>
        <dbReference type="EMBL" id="GLQ07406.1"/>
    </source>
</evidence>
<reference evidence="10" key="1">
    <citation type="journal article" date="2014" name="Int. J. Syst. Evol. Microbiol.">
        <title>Complete genome of a new Firmicutes species belonging to the dominant human colonic microbiota ('Ruminococcus bicirculans') reveals two chromosomes and a selective capacity to utilize plant glucans.</title>
        <authorList>
            <consortium name="NISC Comparative Sequencing Program"/>
            <person name="Wegmann U."/>
            <person name="Louis P."/>
            <person name="Goesmann A."/>
            <person name="Henrissat B."/>
            <person name="Duncan S.H."/>
            <person name="Flint H.J."/>
        </authorList>
    </citation>
    <scope>NUCLEOTIDE SEQUENCE</scope>
    <source>
        <strain evidence="10">NBRC 103408</strain>
    </source>
</reference>
<dbReference type="EMBL" id="BSNF01000008">
    <property type="protein sequence ID" value="GLQ07406.1"/>
    <property type="molecule type" value="Genomic_DNA"/>
</dbReference>
<organism evidence="10 11">
    <name type="scientific">Sneathiella chinensis</name>
    <dbReference type="NCBI Taxonomy" id="349750"/>
    <lineage>
        <taxon>Bacteria</taxon>
        <taxon>Pseudomonadati</taxon>
        <taxon>Pseudomonadota</taxon>
        <taxon>Alphaproteobacteria</taxon>
        <taxon>Sneathiellales</taxon>
        <taxon>Sneathiellaceae</taxon>
        <taxon>Sneathiella</taxon>
    </lineage>
</organism>
<dbReference type="RefSeq" id="WP_169561481.1">
    <property type="nucleotide sequence ID" value="NZ_BSNF01000008.1"/>
</dbReference>
<evidence type="ECO:0000256" key="9">
    <source>
        <dbReference type="PIRNR" id="PIRNR006113"/>
    </source>
</evidence>
<evidence type="ECO:0000313" key="11">
    <source>
        <dbReference type="Proteomes" id="UP001161409"/>
    </source>
</evidence>
<dbReference type="SUPFAM" id="SSF55620">
    <property type="entry name" value="Tetrahydrobiopterin biosynthesis enzymes-like"/>
    <property type="match status" value="1"/>
</dbReference>
<evidence type="ECO:0000256" key="3">
    <source>
        <dbReference type="ARBA" id="ARBA00008900"/>
    </source>
</evidence>
<comment type="similarity">
    <text evidence="3 9">Belongs to the PTPS family. QueD subfamily.</text>
</comment>
<reference evidence="10" key="2">
    <citation type="submission" date="2023-01" db="EMBL/GenBank/DDBJ databases">
        <title>Draft genome sequence of Sneathiella chinensis strain NBRC 103408.</title>
        <authorList>
            <person name="Sun Q."/>
            <person name="Mori K."/>
        </authorList>
    </citation>
    <scope>NUCLEOTIDE SEQUENCE</scope>
    <source>
        <strain evidence="10">NBRC 103408</strain>
    </source>
</reference>
<dbReference type="EC" id="4.-.-.-" evidence="9"/>
<dbReference type="PIRSF" id="PIRSF006113">
    <property type="entry name" value="PTP_synth"/>
    <property type="match status" value="1"/>
</dbReference>
<comment type="caution">
    <text evidence="10">The sequence shown here is derived from an EMBL/GenBank/DDBJ whole genome shotgun (WGS) entry which is preliminary data.</text>
</comment>
<dbReference type="InterPro" id="IPR007115">
    <property type="entry name" value="6-PTP_synth/QueD"/>
</dbReference>
<comment type="pathway">
    <text evidence="2 9">Purine metabolism; 7-cyano-7-deazaguanine biosynthesis.</text>
</comment>
<accession>A0ABQ5UA48</accession>
<evidence type="ECO:0000256" key="8">
    <source>
        <dbReference type="ARBA" id="ARBA00048807"/>
    </source>
</evidence>
<sequence>MRIFRDFHFEAAHHLPHAFPDGHVNQRLHGHSFRVRITLSGAPSPETGLIEDLGRMMEIAAEVREQLDHHYLNDIEGLEKPTLENLSQWIWRKLAPALPGLYQVGVYRDSCGEGCDYNGEFETEDTKP</sequence>
<evidence type="ECO:0000256" key="4">
    <source>
        <dbReference type="ARBA" id="ARBA00018141"/>
    </source>
</evidence>
<evidence type="ECO:0000256" key="2">
    <source>
        <dbReference type="ARBA" id="ARBA00005061"/>
    </source>
</evidence>
<gene>
    <name evidence="10" type="ORF">GCM10007924_26270</name>
</gene>
<evidence type="ECO:0000256" key="5">
    <source>
        <dbReference type="ARBA" id="ARBA00022723"/>
    </source>
</evidence>
<keyword evidence="9" id="KW-0671">Queuosine biosynthesis</keyword>
<evidence type="ECO:0000256" key="6">
    <source>
        <dbReference type="ARBA" id="ARBA00022833"/>
    </source>
</evidence>
<name>A0ABQ5UA48_9PROT</name>
<dbReference type="Gene3D" id="3.30.479.10">
    <property type="entry name" value="6-pyruvoyl tetrahydropterin synthase/QueD"/>
    <property type="match status" value="1"/>
</dbReference>
<proteinExistence type="inferred from homology"/>
<keyword evidence="6 9" id="KW-0862">Zinc</keyword>
<dbReference type="Proteomes" id="UP001161409">
    <property type="component" value="Unassembled WGS sequence"/>
</dbReference>
<protein>
    <recommendedName>
        <fullName evidence="4 9">6-carboxy-5,6,7,8-tetrahydropterin synthase</fullName>
        <ecNumber evidence="9">4.-.-.-</ecNumber>
    </recommendedName>
</protein>
<dbReference type="Pfam" id="PF01242">
    <property type="entry name" value="PTPS"/>
    <property type="match status" value="1"/>
</dbReference>
<keyword evidence="7 9" id="KW-0456">Lyase</keyword>
<evidence type="ECO:0000256" key="7">
    <source>
        <dbReference type="ARBA" id="ARBA00023239"/>
    </source>
</evidence>
<comment type="cofactor">
    <cofactor evidence="9">
        <name>Zn(2+)</name>
        <dbReference type="ChEBI" id="CHEBI:29105"/>
    </cofactor>
    <text evidence="9">Binds 1 zinc ion per subunit.</text>
</comment>
<dbReference type="PANTHER" id="PTHR12589">
    <property type="entry name" value="PYRUVOYL TETRAHYDROBIOPTERIN SYNTHASE"/>
    <property type="match status" value="1"/>
</dbReference>
<evidence type="ECO:0000256" key="1">
    <source>
        <dbReference type="ARBA" id="ARBA00002285"/>
    </source>
</evidence>